<dbReference type="PANTHER" id="PTHR46457:SF1">
    <property type="entry name" value="DNA REPAIR PROTEIN RAD51 HOMOLOG 4"/>
    <property type="match status" value="1"/>
</dbReference>
<keyword evidence="2" id="KW-0539">Nucleus</keyword>
<dbReference type="Proteomes" id="UP000243975">
    <property type="component" value="Unassembled WGS sequence"/>
</dbReference>
<dbReference type="GO" id="GO:0000400">
    <property type="term" value="F:four-way junction DNA binding"/>
    <property type="evidence" value="ECO:0007669"/>
    <property type="project" value="TreeGrafter"/>
</dbReference>
<dbReference type="Gramene" id="KVI03580">
    <property type="protein sequence ID" value="KVI03580"/>
    <property type="gene ID" value="Ccrd_018121"/>
</dbReference>
<dbReference type="GO" id="GO:0042148">
    <property type="term" value="P:DNA strand invasion"/>
    <property type="evidence" value="ECO:0007669"/>
    <property type="project" value="TreeGrafter"/>
</dbReference>
<dbReference type="GO" id="GO:0000723">
    <property type="term" value="P:telomere maintenance"/>
    <property type="evidence" value="ECO:0007669"/>
    <property type="project" value="TreeGrafter"/>
</dbReference>
<feature type="non-terminal residue" evidence="4">
    <location>
        <position position="325"/>
    </location>
</feature>
<dbReference type="AlphaFoldDB" id="A0A103Y6U3"/>
<dbReference type="GO" id="GO:0033063">
    <property type="term" value="C:Rad51B-Rad51C-Rad51D-XRCC2 complex"/>
    <property type="evidence" value="ECO:0007669"/>
    <property type="project" value="TreeGrafter"/>
</dbReference>
<dbReference type="PROSITE" id="PS50162">
    <property type="entry name" value="RECA_2"/>
    <property type="match status" value="1"/>
</dbReference>
<feature type="non-terminal residue" evidence="4">
    <location>
        <position position="1"/>
    </location>
</feature>
<reference evidence="4 5" key="1">
    <citation type="journal article" date="2016" name="Sci. Rep.">
        <title>The genome sequence of the outbreeding globe artichoke constructed de novo incorporating a phase-aware low-pass sequencing strategy of F1 progeny.</title>
        <authorList>
            <person name="Scaglione D."/>
            <person name="Reyes-Chin-Wo S."/>
            <person name="Acquadro A."/>
            <person name="Froenicke L."/>
            <person name="Portis E."/>
            <person name="Beitel C."/>
            <person name="Tirone M."/>
            <person name="Mauro R."/>
            <person name="Lo Monaco A."/>
            <person name="Mauromicale G."/>
            <person name="Faccioli P."/>
            <person name="Cattivelli L."/>
            <person name="Rieseberg L."/>
            <person name="Michelmore R."/>
            <person name="Lanteri S."/>
        </authorList>
    </citation>
    <scope>NUCLEOTIDE SEQUENCE [LARGE SCALE GENOMIC DNA]</scope>
    <source>
        <strain evidence="4">2C</strain>
    </source>
</reference>
<dbReference type="SUPFAM" id="SSF52540">
    <property type="entry name" value="P-loop containing nucleoside triphosphate hydrolases"/>
    <property type="match status" value="1"/>
</dbReference>
<dbReference type="InterPro" id="IPR020588">
    <property type="entry name" value="RecA_ATP-bd"/>
</dbReference>
<dbReference type="GO" id="GO:0005657">
    <property type="term" value="C:replication fork"/>
    <property type="evidence" value="ECO:0007669"/>
    <property type="project" value="TreeGrafter"/>
</dbReference>
<dbReference type="GO" id="GO:0005524">
    <property type="term" value="F:ATP binding"/>
    <property type="evidence" value="ECO:0007669"/>
    <property type="project" value="InterPro"/>
</dbReference>
<protein>
    <submittedName>
        <fullName evidence="4">DNA recombination and repair protein Rad51, C-terminal</fullName>
    </submittedName>
</protein>
<sequence>KPINHNHSSSCVIFLIAVSNSIEVILTARQHPLRFETTERMGALKSLKQEYAIIDSIFLQFCASHGIFSVEDFLVHDVYMLVASTEQLANSDRLKQLLFVLMHRFLLFYTRCYTDSVEQQGINQILSIIETYHQPWMNGLVLLEDREQNKHCLSTGCESFDMLLQGGLHEGHVTELVGPSSSGKTQVCFQFASNVAMKLGGVVFLDSGNSFSPTRMQQIVTHISGSAENKINGILQQAMRNIECHAVFDVYALLNVLHQQKLKLKSQTGYQVRLIIVDSISSLIAPILGGSNAHGEGGTLKPALGESWKNIPHVRLQLSQDHARN</sequence>
<dbReference type="InterPro" id="IPR013632">
    <property type="entry name" value="Rad51_C"/>
</dbReference>
<organism evidence="4 5">
    <name type="scientific">Cynara cardunculus var. scolymus</name>
    <name type="common">Globe artichoke</name>
    <name type="synonym">Cynara scolymus</name>
    <dbReference type="NCBI Taxonomy" id="59895"/>
    <lineage>
        <taxon>Eukaryota</taxon>
        <taxon>Viridiplantae</taxon>
        <taxon>Streptophyta</taxon>
        <taxon>Embryophyta</taxon>
        <taxon>Tracheophyta</taxon>
        <taxon>Spermatophyta</taxon>
        <taxon>Magnoliopsida</taxon>
        <taxon>eudicotyledons</taxon>
        <taxon>Gunneridae</taxon>
        <taxon>Pentapetalae</taxon>
        <taxon>asterids</taxon>
        <taxon>campanulids</taxon>
        <taxon>Asterales</taxon>
        <taxon>Asteraceae</taxon>
        <taxon>Carduoideae</taxon>
        <taxon>Cardueae</taxon>
        <taxon>Carduinae</taxon>
        <taxon>Cynara</taxon>
    </lineage>
</organism>
<keyword evidence="5" id="KW-1185">Reference proteome</keyword>
<dbReference type="InterPro" id="IPR051988">
    <property type="entry name" value="HRR_RAD51_Paralog"/>
</dbReference>
<evidence type="ECO:0000313" key="5">
    <source>
        <dbReference type="Proteomes" id="UP000243975"/>
    </source>
</evidence>
<dbReference type="GO" id="GO:0140664">
    <property type="term" value="F:ATP-dependent DNA damage sensor activity"/>
    <property type="evidence" value="ECO:0007669"/>
    <property type="project" value="InterPro"/>
</dbReference>
<evidence type="ECO:0000256" key="2">
    <source>
        <dbReference type="ARBA" id="ARBA00023242"/>
    </source>
</evidence>
<dbReference type="GO" id="GO:0007131">
    <property type="term" value="P:reciprocal meiotic recombination"/>
    <property type="evidence" value="ECO:0007669"/>
    <property type="project" value="TreeGrafter"/>
</dbReference>
<dbReference type="EMBL" id="LEKV01002341">
    <property type="protein sequence ID" value="KVI03580.1"/>
    <property type="molecule type" value="Genomic_DNA"/>
</dbReference>
<dbReference type="GO" id="GO:0000724">
    <property type="term" value="P:double-strand break repair via homologous recombination"/>
    <property type="evidence" value="ECO:0007669"/>
    <property type="project" value="TreeGrafter"/>
</dbReference>
<dbReference type="GO" id="GO:0003697">
    <property type="term" value="F:single-stranded DNA binding"/>
    <property type="evidence" value="ECO:0007669"/>
    <property type="project" value="TreeGrafter"/>
</dbReference>
<dbReference type="PANTHER" id="PTHR46457">
    <property type="entry name" value="DNA REPAIR PROTEIN RAD51 HOMOLOG 4"/>
    <property type="match status" value="1"/>
</dbReference>
<dbReference type="STRING" id="59895.A0A103Y6U3"/>
<gene>
    <name evidence="4" type="ORF">Ccrd_018121</name>
</gene>
<dbReference type="Gene3D" id="3.40.50.300">
    <property type="entry name" value="P-loop containing nucleotide triphosphate hydrolases"/>
    <property type="match status" value="1"/>
</dbReference>
<dbReference type="Pfam" id="PF08423">
    <property type="entry name" value="Rad51"/>
    <property type="match status" value="1"/>
</dbReference>
<proteinExistence type="predicted"/>
<evidence type="ECO:0000259" key="3">
    <source>
        <dbReference type="PROSITE" id="PS50162"/>
    </source>
</evidence>
<dbReference type="InterPro" id="IPR027417">
    <property type="entry name" value="P-loop_NTPase"/>
</dbReference>
<dbReference type="OMA" id="HQGYTIM"/>
<evidence type="ECO:0000313" key="4">
    <source>
        <dbReference type="EMBL" id="KVI03580.1"/>
    </source>
</evidence>
<accession>A0A103Y6U3</accession>
<comment type="subcellular location">
    <subcellularLocation>
        <location evidence="1">Nucleus</location>
    </subcellularLocation>
</comment>
<name>A0A103Y6U3_CYNCS</name>
<comment type="caution">
    <text evidence="4">The sequence shown here is derived from an EMBL/GenBank/DDBJ whole genome shotgun (WGS) entry which is preliminary data.</text>
</comment>
<evidence type="ECO:0000256" key="1">
    <source>
        <dbReference type="ARBA" id="ARBA00004123"/>
    </source>
</evidence>
<feature type="domain" description="RecA family profile 1" evidence="3">
    <location>
        <begin position="149"/>
        <end position="325"/>
    </location>
</feature>
<dbReference type="GO" id="GO:0005815">
    <property type="term" value="C:microtubule organizing center"/>
    <property type="evidence" value="ECO:0007669"/>
    <property type="project" value="TreeGrafter"/>
</dbReference>